<keyword evidence="1" id="KW-0812">Transmembrane</keyword>
<feature type="transmembrane region" description="Helical" evidence="1">
    <location>
        <begin position="75"/>
        <end position="92"/>
    </location>
</feature>
<dbReference type="Gene3D" id="1.10.1900.10">
    <property type="entry name" value="c-terminal domain of poly(a) binding protein"/>
    <property type="match status" value="1"/>
</dbReference>
<organism evidence="3 4">
    <name type="scientific">Melghiribacillus thermohalophilus</name>
    <dbReference type="NCBI Taxonomy" id="1324956"/>
    <lineage>
        <taxon>Bacteria</taxon>
        <taxon>Bacillati</taxon>
        <taxon>Bacillota</taxon>
        <taxon>Bacilli</taxon>
        <taxon>Bacillales</taxon>
        <taxon>Bacillaceae</taxon>
        <taxon>Melghiribacillus</taxon>
    </lineage>
</organism>
<dbReference type="RefSeq" id="WP_132371114.1">
    <property type="nucleotide sequence ID" value="NZ_SMAN01000004.1"/>
</dbReference>
<dbReference type="OrthoDB" id="1750748at2"/>
<feature type="transmembrane region" description="Helical" evidence="1">
    <location>
        <begin position="223"/>
        <end position="242"/>
    </location>
</feature>
<comment type="caution">
    <text evidence="3">The sequence shown here is derived from an EMBL/GenBank/DDBJ whole genome shotgun (WGS) entry which is preliminary data.</text>
</comment>
<dbReference type="PANTHER" id="PTHR41307">
    <property type="entry name" value="MEMBRANE PROTEIN-RELATED"/>
    <property type="match status" value="1"/>
</dbReference>
<dbReference type="EMBL" id="SMAN01000004">
    <property type="protein sequence ID" value="TCT24943.1"/>
    <property type="molecule type" value="Genomic_DNA"/>
</dbReference>
<feature type="transmembrane region" description="Helical" evidence="1">
    <location>
        <begin position="141"/>
        <end position="163"/>
    </location>
</feature>
<proteinExistence type="predicted"/>
<dbReference type="SUPFAM" id="SSF158560">
    <property type="entry name" value="BH3980-like"/>
    <property type="match status" value="1"/>
</dbReference>
<feature type="transmembrane region" description="Helical" evidence="1">
    <location>
        <begin position="169"/>
        <end position="192"/>
    </location>
</feature>
<accession>A0A4R3NCN0</accession>
<gene>
    <name evidence="3" type="ORF">EDD68_10410</name>
</gene>
<dbReference type="InterPro" id="IPR012963">
    <property type="entry name" value="HAAS_TM"/>
</dbReference>
<sequence length="249" mass="28123">MKLSKKSQTFLEDLRLYLVASGKDEREIEDIVSELEDHLYEAEKDGKDVDHLIGKSPKEYMEQIAGEMSFDKKGWLKYIPVLILGVYAYILLGEAIRGGVQYSLLKIAGDFFIIIISLLLFSGVAKYIASHRLSKFKEGMLFALLGIMPISLFVGVIFLDHAIDSPEIIFNQTGNILTVVLCIGLFIGMALWSKTWVPIIIPAILYLPEGLLGLTDLRLETRLITQNILVFSGLIIFFFIIFKKERKEG</sequence>
<name>A0A4R3NCN0_9BACI</name>
<feature type="transmembrane region" description="Helical" evidence="1">
    <location>
        <begin position="104"/>
        <end position="129"/>
    </location>
</feature>
<evidence type="ECO:0000313" key="3">
    <source>
        <dbReference type="EMBL" id="TCT24943.1"/>
    </source>
</evidence>
<evidence type="ECO:0000256" key="1">
    <source>
        <dbReference type="SAM" id="Phobius"/>
    </source>
</evidence>
<feature type="domain" description="HAAS transmembrane region" evidence="2">
    <location>
        <begin position="89"/>
        <end position="202"/>
    </location>
</feature>
<dbReference type="Proteomes" id="UP000294650">
    <property type="component" value="Unassembled WGS sequence"/>
</dbReference>
<keyword evidence="4" id="KW-1185">Reference proteome</keyword>
<evidence type="ECO:0000259" key="2">
    <source>
        <dbReference type="Pfam" id="PF08006"/>
    </source>
</evidence>
<keyword evidence="1" id="KW-0472">Membrane</keyword>
<dbReference type="PANTHER" id="PTHR41307:SF1">
    <property type="entry name" value="MEMBRANE PROTEIN"/>
    <property type="match status" value="1"/>
</dbReference>
<feature type="transmembrane region" description="Helical" evidence="1">
    <location>
        <begin position="199"/>
        <end position="217"/>
    </location>
</feature>
<reference evidence="3 4" key="1">
    <citation type="submission" date="2019-03" db="EMBL/GenBank/DDBJ databases">
        <title>Genomic Encyclopedia of Type Strains, Phase IV (KMG-IV): sequencing the most valuable type-strain genomes for metagenomic binning, comparative biology and taxonomic classification.</title>
        <authorList>
            <person name="Goeker M."/>
        </authorList>
    </citation>
    <scope>NUCLEOTIDE SEQUENCE [LARGE SCALE GENOMIC DNA]</scope>
    <source>
        <strain evidence="3 4">DSM 25894</strain>
    </source>
</reference>
<keyword evidence="1" id="KW-1133">Transmembrane helix</keyword>
<evidence type="ECO:0000313" key="4">
    <source>
        <dbReference type="Proteomes" id="UP000294650"/>
    </source>
</evidence>
<dbReference type="AlphaFoldDB" id="A0A4R3NCN0"/>
<dbReference type="Pfam" id="PF08006">
    <property type="entry name" value="HAAS_TM"/>
    <property type="match status" value="1"/>
</dbReference>
<protein>
    <recommendedName>
        <fullName evidence="2">HAAS transmembrane region domain-containing protein</fullName>
    </recommendedName>
</protein>